<keyword evidence="2" id="KW-1185">Reference proteome</keyword>
<dbReference type="Proteomes" id="UP000265520">
    <property type="component" value="Unassembled WGS sequence"/>
</dbReference>
<comment type="caution">
    <text evidence="1">The sequence shown here is derived from an EMBL/GenBank/DDBJ whole genome shotgun (WGS) entry which is preliminary data.</text>
</comment>
<dbReference type="EMBL" id="LXQA010411188">
    <property type="protein sequence ID" value="MCI50083.1"/>
    <property type="molecule type" value="Genomic_DNA"/>
</dbReference>
<sequence>SVLRARRYMAPGAVLGGRQRLPGEVVARKSPAVASRRQLKCFFLTCIATSRQARLSDRSYF</sequence>
<protein>
    <submittedName>
        <fullName evidence="1">Uncharacterized protein</fullName>
    </submittedName>
</protein>
<evidence type="ECO:0000313" key="2">
    <source>
        <dbReference type="Proteomes" id="UP000265520"/>
    </source>
</evidence>
<organism evidence="1 2">
    <name type="scientific">Trifolium medium</name>
    <dbReference type="NCBI Taxonomy" id="97028"/>
    <lineage>
        <taxon>Eukaryota</taxon>
        <taxon>Viridiplantae</taxon>
        <taxon>Streptophyta</taxon>
        <taxon>Embryophyta</taxon>
        <taxon>Tracheophyta</taxon>
        <taxon>Spermatophyta</taxon>
        <taxon>Magnoliopsida</taxon>
        <taxon>eudicotyledons</taxon>
        <taxon>Gunneridae</taxon>
        <taxon>Pentapetalae</taxon>
        <taxon>rosids</taxon>
        <taxon>fabids</taxon>
        <taxon>Fabales</taxon>
        <taxon>Fabaceae</taxon>
        <taxon>Papilionoideae</taxon>
        <taxon>50 kb inversion clade</taxon>
        <taxon>NPAAA clade</taxon>
        <taxon>Hologalegina</taxon>
        <taxon>IRL clade</taxon>
        <taxon>Trifolieae</taxon>
        <taxon>Trifolium</taxon>
    </lineage>
</organism>
<feature type="non-terminal residue" evidence="1">
    <location>
        <position position="1"/>
    </location>
</feature>
<reference evidence="1 2" key="1">
    <citation type="journal article" date="2018" name="Front. Plant Sci.">
        <title>Red Clover (Trifolium pratense) and Zigzag Clover (T. medium) - A Picture of Genomic Similarities and Differences.</title>
        <authorList>
            <person name="Dluhosova J."/>
            <person name="Istvanek J."/>
            <person name="Nedelnik J."/>
            <person name="Repkova J."/>
        </authorList>
    </citation>
    <scope>NUCLEOTIDE SEQUENCE [LARGE SCALE GENOMIC DNA]</scope>
    <source>
        <strain evidence="2">cv. 10/8</strain>
        <tissue evidence="1">Leaf</tissue>
    </source>
</reference>
<accession>A0A392SMG6</accession>
<dbReference type="AlphaFoldDB" id="A0A392SMG6"/>
<name>A0A392SMG6_9FABA</name>
<evidence type="ECO:0000313" key="1">
    <source>
        <dbReference type="EMBL" id="MCI50083.1"/>
    </source>
</evidence>
<proteinExistence type="predicted"/>